<accession>A0A191T864</accession>
<evidence type="ECO:0000256" key="2">
    <source>
        <dbReference type="ARBA" id="ARBA00022603"/>
    </source>
</evidence>
<evidence type="ECO:0000256" key="1">
    <source>
        <dbReference type="ARBA" id="ARBA00010398"/>
    </source>
</evidence>
<proteinExistence type="inferred from homology"/>
<dbReference type="Pfam" id="PF00809">
    <property type="entry name" value="Pterin_bind"/>
    <property type="match status" value="1"/>
</dbReference>
<dbReference type="PANTHER" id="PTHR45833">
    <property type="entry name" value="METHIONINE SYNTHASE"/>
    <property type="match status" value="1"/>
</dbReference>
<dbReference type="AlphaFoldDB" id="A0A191T864"/>
<dbReference type="NCBIfam" id="NF005719">
    <property type="entry name" value="PRK07535.1"/>
    <property type="match status" value="1"/>
</dbReference>
<dbReference type="PROSITE" id="PS50972">
    <property type="entry name" value="PTERIN_BINDING"/>
    <property type="match status" value="1"/>
</dbReference>
<organism evidence="5">
    <name type="scientific">Eubacterium limosum</name>
    <dbReference type="NCBI Taxonomy" id="1736"/>
    <lineage>
        <taxon>Bacteria</taxon>
        <taxon>Bacillati</taxon>
        <taxon>Bacillota</taxon>
        <taxon>Clostridia</taxon>
        <taxon>Eubacteriales</taxon>
        <taxon>Eubacteriaceae</taxon>
        <taxon>Eubacterium</taxon>
    </lineage>
</organism>
<dbReference type="InterPro" id="IPR000489">
    <property type="entry name" value="Pterin-binding_dom"/>
</dbReference>
<evidence type="ECO:0000313" key="5">
    <source>
        <dbReference type="EMBL" id="ANI69962.1"/>
    </source>
</evidence>
<dbReference type="InterPro" id="IPR050554">
    <property type="entry name" value="Met_Synthase/Corrinoid"/>
</dbReference>
<keyword evidence="3 5" id="KW-0808">Transferase</keyword>
<evidence type="ECO:0000256" key="3">
    <source>
        <dbReference type="ARBA" id="ARBA00022679"/>
    </source>
</evidence>
<dbReference type="InterPro" id="IPR011005">
    <property type="entry name" value="Dihydropteroate_synth-like_sf"/>
</dbReference>
<dbReference type="GO" id="GO:0042558">
    <property type="term" value="P:pteridine-containing compound metabolic process"/>
    <property type="evidence" value="ECO:0007669"/>
    <property type="project" value="InterPro"/>
</dbReference>
<feature type="domain" description="Pterin-binding" evidence="4">
    <location>
        <begin position="2"/>
        <end position="248"/>
    </location>
</feature>
<dbReference type="Gene3D" id="3.20.20.20">
    <property type="entry name" value="Dihydropteroate synthase-like"/>
    <property type="match status" value="1"/>
</dbReference>
<name>A0A191T864_EUBLI</name>
<sequence length="271" mass="29966">MLTIVGELINTSRPAVKEAVNNKDEAFIRELARKQADAGATYIDVNCGNMVKNELEIMEWLVNIVQDEVDTPLCIDSPNARALDVGLALCKNGRPMINSISDEDERYESVLPLIKKYNAKIVVLCMDSTGMPETSADRMKVVKNLHAKLKAEGIADDDMYFDPLVKPISSVTSAGEEVLDTIRQIRQDYPDVHFMCGLSNISYGLPNRSILNRLFVVQTMTLGMDGYVLDPTNGKMMADIITATALLGKDNYCSKYIKAHRKGKLDASPDA</sequence>
<dbReference type="SUPFAM" id="SSF51717">
    <property type="entry name" value="Dihydropteroate synthetase-like"/>
    <property type="match status" value="1"/>
</dbReference>
<keyword evidence="2 5" id="KW-0489">Methyltransferase</keyword>
<dbReference type="GO" id="GO:0005829">
    <property type="term" value="C:cytosol"/>
    <property type="evidence" value="ECO:0007669"/>
    <property type="project" value="TreeGrafter"/>
</dbReference>
<dbReference type="EMBL" id="KU870918">
    <property type="protein sequence ID" value="ANI69962.1"/>
    <property type="molecule type" value="Genomic_DNA"/>
</dbReference>
<dbReference type="GO" id="GO:0032259">
    <property type="term" value="P:methylation"/>
    <property type="evidence" value="ECO:0007669"/>
    <property type="project" value="UniProtKB-KW"/>
</dbReference>
<protein>
    <submittedName>
        <fullName evidence="5">Methyltransferase-II</fullName>
    </submittedName>
</protein>
<reference evidence="5" key="1">
    <citation type="journal article" date="2016" name="Appl. Microbiol. Biotechnol.">
        <title>Cloning, expression, and characterization of a four-component O-demethylase from human intestinal bacterium Eubacterium limosum ZL-II.</title>
        <authorList>
            <person name="Chen J.X."/>
            <person name="Deng C.Y."/>
            <person name="Zhang Y.T."/>
            <person name="Liu Z.M."/>
            <person name="Wang P.Z."/>
            <person name="Liu S.L."/>
            <person name="Qian W."/>
            <person name="Yang D.H."/>
        </authorList>
    </citation>
    <scope>NUCLEOTIDE SEQUENCE</scope>
    <source>
        <strain evidence="5">ZL-II</strain>
    </source>
</reference>
<comment type="similarity">
    <text evidence="1">Belongs to the vitamin-B12 dependent methionine synthase family.</text>
</comment>
<evidence type="ECO:0000259" key="4">
    <source>
        <dbReference type="PROSITE" id="PS50972"/>
    </source>
</evidence>
<dbReference type="GO" id="GO:0008705">
    <property type="term" value="F:methionine synthase activity"/>
    <property type="evidence" value="ECO:0007669"/>
    <property type="project" value="TreeGrafter"/>
</dbReference>